<accession>A0AB39I368</accession>
<organism evidence="1">
    <name type="scientific">Pseudomonas sp. Hg7Tf</name>
    <dbReference type="NCBI Taxonomy" id="3236988"/>
    <lineage>
        <taxon>Bacteria</taxon>
        <taxon>Pseudomonadati</taxon>
        <taxon>Pseudomonadota</taxon>
        <taxon>Gammaproteobacteria</taxon>
        <taxon>Pseudomonadales</taxon>
        <taxon>Pseudomonadaceae</taxon>
        <taxon>Pseudomonas</taxon>
    </lineage>
</organism>
<name>A0AB39I368_9PSED</name>
<reference evidence="1" key="1">
    <citation type="submission" date="2024-07" db="EMBL/GenBank/DDBJ databases">
        <title>Identification and characteristics of a novel species of coltsfoot's symbiotic bacteria.</title>
        <authorList>
            <person name="Juszczyk A."/>
            <person name="Jasielczuk I."/>
            <person name="Gurgul A."/>
            <person name="Rogala M."/>
            <person name="Kowalczyk A."/>
            <person name="Szmatola T."/>
            <person name="Kosecka-Strojek M."/>
            <person name="Arent Z."/>
            <person name="Latowski D."/>
        </authorList>
    </citation>
    <scope>NUCLEOTIDE SEQUENCE</scope>
    <source>
        <strain evidence="1">Hg7Tf</strain>
    </source>
</reference>
<dbReference type="EMBL" id="CP162607">
    <property type="protein sequence ID" value="XDK38052.1"/>
    <property type="molecule type" value="Genomic_DNA"/>
</dbReference>
<dbReference type="RefSeq" id="WP_045184230.1">
    <property type="nucleotide sequence ID" value="NZ_CP162607.1"/>
</dbReference>
<sequence length="68" mass="7446">MTSHIIDADIKVKWPEGQSAYSPASAEELILIAVDLLVKDLGYEAARSFVAQVFEHHKQATSDAQAAY</sequence>
<evidence type="ECO:0000313" key="1">
    <source>
        <dbReference type="EMBL" id="XDK38052.1"/>
    </source>
</evidence>
<proteinExistence type="predicted"/>
<protein>
    <submittedName>
        <fullName evidence="1">Uncharacterized protein</fullName>
    </submittedName>
</protein>
<gene>
    <name evidence="1" type="ORF">AB4Y39_05080</name>
</gene>
<dbReference type="AlphaFoldDB" id="A0AB39I368"/>